<dbReference type="CDD" id="cd00167">
    <property type="entry name" value="SANT"/>
    <property type="match status" value="2"/>
</dbReference>
<feature type="region of interest" description="Disordered" evidence="4">
    <location>
        <begin position="721"/>
        <end position="778"/>
    </location>
</feature>
<evidence type="ECO:0000256" key="1">
    <source>
        <dbReference type="ARBA" id="ARBA00023015"/>
    </source>
</evidence>
<dbReference type="InterPro" id="IPR052435">
    <property type="entry name" value="YY1-Transcr_Regul"/>
</dbReference>
<dbReference type="SMART" id="SM00717">
    <property type="entry name" value="SANT"/>
    <property type="match status" value="2"/>
</dbReference>
<reference evidence="7" key="1">
    <citation type="submission" date="2024-01" db="EMBL/GenBank/DDBJ databases">
        <authorList>
            <person name="Webb A."/>
        </authorList>
    </citation>
    <scope>NUCLEOTIDE SEQUENCE</scope>
    <source>
        <strain evidence="7">Pm1</strain>
    </source>
</reference>
<accession>A0AAV1TYW0</accession>
<feature type="compositionally biased region" description="Polar residues" evidence="4">
    <location>
        <begin position="1"/>
        <end position="18"/>
    </location>
</feature>
<dbReference type="InterPro" id="IPR009057">
    <property type="entry name" value="Homeodomain-like_sf"/>
</dbReference>
<feature type="compositionally biased region" description="Acidic residues" evidence="4">
    <location>
        <begin position="742"/>
        <end position="772"/>
    </location>
</feature>
<dbReference type="GO" id="GO:0003712">
    <property type="term" value="F:transcription coregulator activity"/>
    <property type="evidence" value="ECO:0007669"/>
    <property type="project" value="TreeGrafter"/>
</dbReference>
<dbReference type="Proteomes" id="UP001162060">
    <property type="component" value="Unassembled WGS sequence"/>
</dbReference>
<dbReference type="PANTHER" id="PTHR16088">
    <property type="entry name" value="YY1 ASSOCIATED PROTEIN-RELATED"/>
    <property type="match status" value="1"/>
</dbReference>
<dbReference type="SUPFAM" id="SSF46689">
    <property type="entry name" value="Homeodomain-like"/>
    <property type="match status" value="1"/>
</dbReference>
<dbReference type="AlphaFoldDB" id="A0AAV1TYW0"/>
<feature type="domain" description="Myb-like" evidence="5">
    <location>
        <begin position="383"/>
        <end position="437"/>
    </location>
</feature>
<feature type="region of interest" description="Disordered" evidence="4">
    <location>
        <begin position="152"/>
        <end position="189"/>
    </location>
</feature>
<keyword evidence="1" id="KW-0805">Transcription regulation</keyword>
<feature type="region of interest" description="Disordered" evidence="4">
    <location>
        <begin position="82"/>
        <end position="112"/>
    </location>
</feature>
<dbReference type="PANTHER" id="PTHR16088:SF3">
    <property type="entry name" value="GON-4-LIKE PROTEIN"/>
    <property type="match status" value="1"/>
</dbReference>
<feature type="region of interest" description="Disordered" evidence="4">
    <location>
        <begin position="953"/>
        <end position="974"/>
    </location>
</feature>
<keyword evidence="3" id="KW-0539">Nucleus</keyword>
<organism evidence="7 8">
    <name type="scientific">Peronospora matthiolae</name>
    <dbReference type="NCBI Taxonomy" id="2874970"/>
    <lineage>
        <taxon>Eukaryota</taxon>
        <taxon>Sar</taxon>
        <taxon>Stramenopiles</taxon>
        <taxon>Oomycota</taxon>
        <taxon>Peronosporomycetes</taxon>
        <taxon>Peronosporales</taxon>
        <taxon>Peronosporaceae</taxon>
        <taxon>Peronospora</taxon>
    </lineage>
</organism>
<dbReference type="InterPro" id="IPR001005">
    <property type="entry name" value="SANT/Myb"/>
</dbReference>
<feature type="compositionally biased region" description="Acidic residues" evidence="4">
    <location>
        <begin position="82"/>
        <end position="110"/>
    </location>
</feature>
<feature type="compositionally biased region" description="Polar residues" evidence="4">
    <location>
        <begin position="675"/>
        <end position="685"/>
    </location>
</feature>
<keyword evidence="2" id="KW-0804">Transcription</keyword>
<feature type="compositionally biased region" description="Acidic residues" evidence="4">
    <location>
        <begin position="725"/>
        <end position="735"/>
    </location>
</feature>
<gene>
    <name evidence="7" type="ORF">PM001_LOCUS11763</name>
    <name evidence="6" type="ORF">PM001_LOCUS1288</name>
</gene>
<dbReference type="EMBL" id="CAKLBY020000014">
    <property type="protein sequence ID" value="CAK7896681.1"/>
    <property type="molecule type" value="Genomic_DNA"/>
</dbReference>
<feature type="region of interest" description="Disordered" evidence="4">
    <location>
        <begin position="1"/>
        <end position="32"/>
    </location>
</feature>
<dbReference type="EMBL" id="CAKLBY020000101">
    <property type="protein sequence ID" value="CAK7926613.1"/>
    <property type="molecule type" value="Genomic_DNA"/>
</dbReference>
<evidence type="ECO:0000313" key="8">
    <source>
        <dbReference type="Proteomes" id="UP001162060"/>
    </source>
</evidence>
<dbReference type="GO" id="GO:0005634">
    <property type="term" value="C:nucleus"/>
    <property type="evidence" value="ECO:0007669"/>
    <property type="project" value="TreeGrafter"/>
</dbReference>
<proteinExistence type="predicted"/>
<dbReference type="GO" id="GO:0006355">
    <property type="term" value="P:regulation of DNA-templated transcription"/>
    <property type="evidence" value="ECO:0007669"/>
    <property type="project" value="TreeGrafter"/>
</dbReference>
<evidence type="ECO:0000256" key="4">
    <source>
        <dbReference type="SAM" id="MobiDB-lite"/>
    </source>
</evidence>
<evidence type="ECO:0000256" key="2">
    <source>
        <dbReference type="ARBA" id="ARBA00023163"/>
    </source>
</evidence>
<protein>
    <recommendedName>
        <fullName evidence="5">Myb-like domain-containing protein</fullName>
    </recommendedName>
</protein>
<feature type="region of interest" description="Disordered" evidence="4">
    <location>
        <begin position="917"/>
        <end position="937"/>
    </location>
</feature>
<dbReference type="Gene3D" id="1.10.10.60">
    <property type="entry name" value="Homeodomain-like"/>
    <property type="match status" value="1"/>
</dbReference>
<name>A0AAV1TYW0_9STRA</name>
<comment type="caution">
    <text evidence="7">The sequence shown here is derived from an EMBL/GenBank/DDBJ whole genome shotgun (WGS) entry which is preliminary data.</text>
</comment>
<feature type="region of interest" description="Disordered" evidence="4">
    <location>
        <begin position="661"/>
        <end position="685"/>
    </location>
</feature>
<evidence type="ECO:0000259" key="5">
    <source>
        <dbReference type="PROSITE" id="PS50090"/>
    </source>
</evidence>
<evidence type="ECO:0000313" key="6">
    <source>
        <dbReference type="EMBL" id="CAK7896681.1"/>
    </source>
</evidence>
<sequence length="1023" mass="111230">MSVATSDDMSALESTAGGTETDADTIATRTRTKFSLVDEPIDTLEASLVDAAPLDLGRHAFAERGEDDQEYQRFLSSLLPNEEVDLSFLDEEDEEYRPEGDEDEDQEDDDARQGISKKELTELLLDSTRITSLSVLPAAAVEPKDVNGVVASERADDNGNEVAALSETSGEGGRKVRPAVAEPGMKTGNAPVTIPAVRRGRPVTVSQTRCIQLASQMHKHLQLLLQSYHLLASQPARPELAECQAMIEDLRVRGEKALACKNALLSKLNPGTRCSAGVASTDAVDTDVGSYNDISSPSDFSGVEGNSGDAEPTGNMLASRRVTRSLTAAHAAVAHPSMFELVGSQTVDELSATFARDCSLGERNRAIQEQLLQLDTHLVSAKKRRKSKKGYSMIEDTLLAHGAKRFGTQATSWDQIQRHFLPSKTTQNLRHRYKYLISPKTGMNAVKALHLRTGPQHHNNSWLLEEDLRITRGLVELHGEKYPFSRLSKRYLSHRSRLEIRKRWERLATKFRPDLADMKLAVPADDSLDFVVAMKEFLEDKLRARMLQQNGKAEKAKLEAALQLHQLGQGRRDALTCGSVSNEAALGVSSLGTGTQTTGSGSISCRSKNLHPALFFSSWSFISPATLLNATCKHNWPSFMDEDNEANDNLLRKQLSTDATDNGALQTDSHHAGVNGQSVTLSKAQTQETMPSAMLSDVVVTPPAVIGLSPASVDVNAYTVQKGSDEEDDDSDYEHDELLSSDSEESGSDFEQMEFTDDDDDDIGDGNEDCEDSTEHGDLVLDVKGRSVTGTDSLEDPCWSIPLSSTHDVPVLDAADGESEKSQTRIRHPLRLQNLSHPENENIRRALAALEQRIVGKSIRTTASLSAISSHTGCDDRPMRKVASTLVAPVGDKRTSGSHFRASMGAPTQAAGTAIADSNDCSINDDDASRDGDGSGNEEVEVVDLFSSSAQLFGDDGKKVAPEPSRTEQTQESDWSRNLARTVLCGKVCAPLCSNTPPNKKAKLQVCPICNETTCKCRSSELR</sequence>
<evidence type="ECO:0000313" key="7">
    <source>
        <dbReference type="EMBL" id="CAK7926613.1"/>
    </source>
</evidence>
<evidence type="ECO:0000256" key="3">
    <source>
        <dbReference type="ARBA" id="ARBA00023242"/>
    </source>
</evidence>
<dbReference type="PROSITE" id="PS50090">
    <property type="entry name" value="MYB_LIKE"/>
    <property type="match status" value="1"/>
</dbReference>